<dbReference type="Proteomes" id="UP000886998">
    <property type="component" value="Unassembled WGS sequence"/>
</dbReference>
<name>A0A8X7CBY0_9ARAC</name>
<evidence type="ECO:0000256" key="3">
    <source>
        <dbReference type="ARBA" id="ARBA00022741"/>
    </source>
</evidence>
<dbReference type="InterPro" id="IPR006073">
    <property type="entry name" value="GTP-bd"/>
</dbReference>
<evidence type="ECO:0000259" key="8">
    <source>
        <dbReference type="PROSITE" id="PS51721"/>
    </source>
</evidence>
<proteinExistence type="predicted"/>
<feature type="region of interest" description="Disordered" evidence="7">
    <location>
        <begin position="497"/>
        <end position="535"/>
    </location>
</feature>
<feature type="compositionally biased region" description="Basic residues" evidence="7">
    <location>
        <begin position="514"/>
        <end position="535"/>
    </location>
</feature>
<keyword evidence="3" id="KW-0547">Nucleotide-binding</keyword>
<reference evidence="9" key="1">
    <citation type="submission" date="2020-08" db="EMBL/GenBank/DDBJ databases">
        <title>Multicomponent nature underlies the extraordinary mechanical properties of spider dragline silk.</title>
        <authorList>
            <person name="Kono N."/>
            <person name="Nakamura H."/>
            <person name="Mori M."/>
            <person name="Yoshida Y."/>
            <person name="Ohtoshi R."/>
            <person name="Malay A.D."/>
            <person name="Moran D.A.P."/>
            <person name="Tomita M."/>
            <person name="Numata K."/>
            <person name="Arakawa K."/>
        </authorList>
    </citation>
    <scope>NUCLEOTIDE SEQUENCE</scope>
</reference>
<keyword evidence="4" id="KW-0378">Hydrolase</keyword>
<dbReference type="InterPro" id="IPR030378">
    <property type="entry name" value="G_CP_dom"/>
</dbReference>
<evidence type="ECO:0000256" key="2">
    <source>
        <dbReference type="ARBA" id="ARBA00022490"/>
    </source>
</evidence>
<keyword evidence="2" id="KW-0963">Cytoplasm</keyword>
<dbReference type="PROSITE" id="PS51721">
    <property type="entry name" value="G_CP"/>
    <property type="match status" value="1"/>
</dbReference>
<dbReference type="OrthoDB" id="61815at2759"/>
<organism evidence="9 10">
    <name type="scientific">Trichonephila inaurata madagascariensis</name>
    <dbReference type="NCBI Taxonomy" id="2747483"/>
    <lineage>
        <taxon>Eukaryota</taxon>
        <taxon>Metazoa</taxon>
        <taxon>Ecdysozoa</taxon>
        <taxon>Arthropoda</taxon>
        <taxon>Chelicerata</taxon>
        <taxon>Arachnida</taxon>
        <taxon>Araneae</taxon>
        <taxon>Araneomorphae</taxon>
        <taxon>Entelegynae</taxon>
        <taxon>Araneoidea</taxon>
        <taxon>Nephilidae</taxon>
        <taxon>Trichonephila</taxon>
        <taxon>Trichonephila inaurata</taxon>
    </lineage>
</organism>
<feature type="domain" description="CP-type G" evidence="8">
    <location>
        <begin position="162"/>
        <end position="354"/>
    </location>
</feature>
<evidence type="ECO:0000313" key="10">
    <source>
        <dbReference type="Proteomes" id="UP000886998"/>
    </source>
</evidence>
<dbReference type="GO" id="GO:0005829">
    <property type="term" value="C:cytosol"/>
    <property type="evidence" value="ECO:0007669"/>
    <property type="project" value="TreeGrafter"/>
</dbReference>
<dbReference type="Pfam" id="PF01926">
    <property type="entry name" value="MMR_HSR1"/>
    <property type="match status" value="1"/>
</dbReference>
<evidence type="ECO:0000256" key="6">
    <source>
        <dbReference type="ARBA" id="ARBA00040145"/>
    </source>
</evidence>
<accession>A0A8X7CBY0</accession>
<evidence type="ECO:0000256" key="4">
    <source>
        <dbReference type="ARBA" id="ARBA00022801"/>
    </source>
</evidence>
<evidence type="ECO:0000313" key="9">
    <source>
        <dbReference type="EMBL" id="GFY61083.1"/>
    </source>
</evidence>
<keyword evidence="5" id="KW-0342">GTP-binding</keyword>
<dbReference type="InterPro" id="IPR027417">
    <property type="entry name" value="P-loop_NTPase"/>
</dbReference>
<evidence type="ECO:0000256" key="5">
    <source>
        <dbReference type="ARBA" id="ARBA00023134"/>
    </source>
</evidence>
<comment type="subcellular location">
    <subcellularLocation>
        <location evidence="1">Cytoplasm</location>
    </subcellularLocation>
</comment>
<evidence type="ECO:0000256" key="7">
    <source>
        <dbReference type="SAM" id="MobiDB-lite"/>
    </source>
</evidence>
<dbReference type="GO" id="GO:0003924">
    <property type="term" value="F:GTPase activity"/>
    <property type="evidence" value="ECO:0007669"/>
    <property type="project" value="InterPro"/>
</dbReference>
<dbReference type="EMBL" id="BMAV01013416">
    <property type="protein sequence ID" value="GFY61083.1"/>
    <property type="molecule type" value="Genomic_DNA"/>
</dbReference>
<gene>
    <name evidence="9" type="primary">lsg1</name>
    <name evidence="9" type="ORF">TNIN_419901</name>
</gene>
<dbReference type="GO" id="GO:0005525">
    <property type="term" value="F:GTP binding"/>
    <property type="evidence" value="ECO:0007669"/>
    <property type="project" value="UniProtKB-KW"/>
</dbReference>
<dbReference type="PANTHER" id="PTHR45709">
    <property type="entry name" value="LARGE SUBUNIT GTPASE 1 HOMOLOG-RELATED"/>
    <property type="match status" value="1"/>
</dbReference>
<evidence type="ECO:0000256" key="1">
    <source>
        <dbReference type="ARBA" id="ARBA00004496"/>
    </source>
</evidence>
<dbReference type="AlphaFoldDB" id="A0A8X7CBY0"/>
<keyword evidence="10" id="KW-1185">Reference proteome</keyword>
<dbReference type="GO" id="GO:0000054">
    <property type="term" value="P:ribosomal subunit export from nucleus"/>
    <property type="evidence" value="ECO:0007669"/>
    <property type="project" value="TreeGrafter"/>
</dbReference>
<feature type="compositionally biased region" description="Polar residues" evidence="7">
    <location>
        <begin position="501"/>
        <end position="511"/>
    </location>
</feature>
<dbReference type="Gene3D" id="3.40.50.300">
    <property type="entry name" value="P-loop containing nucleotide triphosphate hydrolases"/>
    <property type="match status" value="1"/>
</dbReference>
<feature type="region of interest" description="Disordered" evidence="7">
    <location>
        <begin position="467"/>
        <end position="486"/>
    </location>
</feature>
<dbReference type="InterPro" id="IPR043358">
    <property type="entry name" value="GNL1-like"/>
</dbReference>
<dbReference type="SUPFAM" id="SSF52540">
    <property type="entry name" value="P-loop containing nucleoside triphosphate hydrolases"/>
    <property type="match status" value="1"/>
</dbReference>
<comment type="caution">
    <text evidence="9">The sequence shown here is derived from an EMBL/GenBank/DDBJ whole genome shotgun (WGS) entry which is preliminary data.</text>
</comment>
<dbReference type="PANTHER" id="PTHR45709:SF2">
    <property type="entry name" value="LARGE SUBUNIT GTPASE 1 HOMOLOG"/>
    <property type="match status" value="1"/>
</dbReference>
<dbReference type="CDD" id="cd01857">
    <property type="entry name" value="HSR1_MMR1"/>
    <property type="match status" value="1"/>
</dbReference>
<sequence>MPKNKTSFGLGRALVKAHKKGGKFVSQDGFRHASDLPDGRDFGRLNLHSVTEQTSLNEFLDTAALAEKDFIEEMSNIKIVNPDTSSGLLTDEELAALSLIQEENKEILCIPRRPHWNLFNMTKEEIEANEKESFLRWRRNIARVQETKNINLTPFEKNLEIWRQLWRVIERSDVIVQIIDGRNPLLFRCHDLEKYVKEVDDKKVNILLLNKADFMTESERKCWCEYFDAKKIRIVFFSALDEGKRPPENFECTNSENVAENNFLNQKNSPDILTREQLIQFFKQILSEVPKIDNRVPTVGLVGYPNVGKSSTLNALLMTKRVSVSATPGKTKHFQTFLIDNGLCLCDCPGLVFPNFVSTKAEMVINGILPIDQLTDVIPRKILEKTYTILIPPPGEGRDPNSAPTAEEFLNAHGYNRGFMTVRGLPDNARSARYILKDFVNGRLLYCHAPPGVNQEEYHKFPEVASKKSIEKSESDEVSPEKPILTDADRKFFSAMHTKGKTSNAGASTNPAKPWKKHNNRNKKEKLRRVYKAYD</sequence>
<protein>
    <recommendedName>
        <fullName evidence="6">Large subunit GTPase 1 homolog</fullName>
    </recommendedName>
</protein>